<dbReference type="PROSITE" id="PS51257">
    <property type="entry name" value="PROKAR_LIPOPROTEIN"/>
    <property type="match status" value="1"/>
</dbReference>
<dbReference type="GO" id="GO:0044874">
    <property type="term" value="P:lipoprotein localization to outer membrane"/>
    <property type="evidence" value="ECO:0007669"/>
    <property type="project" value="UniProtKB-UniRule"/>
</dbReference>
<comment type="subcellular location">
    <subcellularLocation>
        <location evidence="1 10">Periplasm</location>
    </subcellularLocation>
</comment>
<dbReference type="CDD" id="cd16325">
    <property type="entry name" value="LolA"/>
    <property type="match status" value="1"/>
</dbReference>
<organism evidence="11 12">
    <name type="scientific">Pseudomaricurvus hydrocarbonicus</name>
    <dbReference type="NCBI Taxonomy" id="1470433"/>
    <lineage>
        <taxon>Bacteria</taxon>
        <taxon>Pseudomonadati</taxon>
        <taxon>Pseudomonadota</taxon>
        <taxon>Gammaproteobacteria</taxon>
        <taxon>Cellvibrionales</taxon>
        <taxon>Cellvibrionaceae</taxon>
        <taxon>Pseudomaricurvus</taxon>
    </lineage>
</organism>
<feature type="chain" id="PRO_5039772710" description="Outer-membrane lipoprotein carrier protein" evidence="10">
    <location>
        <begin position="26"/>
        <end position="208"/>
    </location>
</feature>
<accession>A0A9E5JTH9</accession>
<feature type="signal peptide" evidence="10">
    <location>
        <begin position="1"/>
        <end position="25"/>
    </location>
</feature>
<dbReference type="RefSeq" id="WP_167183934.1">
    <property type="nucleotide sequence ID" value="NZ_JAAONZ010000004.1"/>
</dbReference>
<dbReference type="Pfam" id="PF03548">
    <property type="entry name" value="LolA"/>
    <property type="match status" value="1"/>
</dbReference>
<dbReference type="SUPFAM" id="SSF89392">
    <property type="entry name" value="Prokaryotic lipoproteins and lipoprotein localization factors"/>
    <property type="match status" value="1"/>
</dbReference>
<evidence type="ECO:0000256" key="10">
    <source>
        <dbReference type="HAMAP-Rule" id="MF_00240"/>
    </source>
</evidence>
<dbReference type="InterPro" id="IPR004564">
    <property type="entry name" value="OM_lipoprot_carrier_LolA-like"/>
</dbReference>
<dbReference type="GO" id="GO:0030288">
    <property type="term" value="C:outer membrane-bounded periplasmic space"/>
    <property type="evidence" value="ECO:0007669"/>
    <property type="project" value="TreeGrafter"/>
</dbReference>
<dbReference type="PANTHER" id="PTHR35869">
    <property type="entry name" value="OUTER-MEMBRANE LIPOPROTEIN CARRIER PROTEIN"/>
    <property type="match status" value="1"/>
</dbReference>
<dbReference type="Gene3D" id="2.50.20.10">
    <property type="entry name" value="Lipoprotein localisation LolA/LolB/LppX"/>
    <property type="match status" value="1"/>
</dbReference>
<evidence type="ECO:0000256" key="8">
    <source>
        <dbReference type="ARBA" id="ARBA00022927"/>
    </source>
</evidence>
<keyword evidence="5 10" id="KW-0813">Transport</keyword>
<comment type="caution">
    <text evidence="11">The sequence shown here is derived from an EMBL/GenBank/DDBJ whole genome shotgun (WGS) entry which is preliminary data.</text>
</comment>
<dbReference type="PANTHER" id="PTHR35869:SF1">
    <property type="entry name" value="OUTER-MEMBRANE LIPOPROTEIN CARRIER PROTEIN"/>
    <property type="match status" value="1"/>
</dbReference>
<name>A0A9E5JTH9_9GAMM</name>
<evidence type="ECO:0000256" key="9">
    <source>
        <dbReference type="ARBA" id="ARBA00023186"/>
    </source>
</evidence>
<dbReference type="Proteomes" id="UP000787472">
    <property type="component" value="Unassembled WGS sequence"/>
</dbReference>
<dbReference type="NCBIfam" id="TIGR00547">
    <property type="entry name" value="lolA"/>
    <property type="match status" value="1"/>
</dbReference>
<keyword evidence="12" id="KW-1185">Reference proteome</keyword>
<comment type="similarity">
    <text evidence="2 10">Belongs to the LolA family.</text>
</comment>
<dbReference type="InterPro" id="IPR018323">
    <property type="entry name" value="OM_lipoprot_carrier_LolA_Pbac"/>
</dbReference>
<evidence type="ECO:0000256" key="7">
    <source>
        <dbReference type="ARBA" id="ARBA00022764"/>
    </source>
</evidence>
<dbReference type="AlphaFoldDB" id="A0A9E5JTH9"/>
<proteinExistence type="inferred from homology"/>
<keyword evidence="7 10" id="KW-0574">Periplasm</keyword>
<evidence type="ECO:0000256" key="4">
    <source>
        <dbReference type="ARBA" id="ARBA00014035"/>
    </source>
</evidence>
<sequence precursor="true">MKNIRMLALTVLTVWWGACASNAFAASAAEKLTEQLAPLTAITGRFTQIQKDAEGDVFSRSSGTFTMQRPGMLRWETLEPFPQLLVTDGNKIWLYDEDLEQVTISSVDEQLNQTPAIIFSGELKQIKQQFDVYTKDGARFSLKPKGSGEVYQRLDIEFENNLIKRMMILDGFGQTTEFALTDVTATAVKPLSHFQFQAPQGTDVLVHE</sequence>
<evidence type="ECO:0000256" key="2">
    <source>
        <dbReference type="ARBA" id="ARBA00007615"/>
    </source>
</evidence>
<keyword evidence="8 10" id="KW-0653">Protein transport</keyword>
<keyword evidence="6 10" id="KW-0732">Signal</keyword>
<comment type="function">
    <text evidence="10">Participates in the translocation of lipoproteins from the inner membrane to the outer membrane. Only forms a complex with a lipoprotein if the residue after the N-terminal Cys is not an aspartate (The Asp acts as a targeting signal to indicate that the lipoprotein should stay in the inner membrane).</text>
</comment>
<dbReference type="HAMAP" id="MF_00240">
    <property type="entry name" value="LolA"/>
    <property type="match status" value="1"/>
</dbReference>
<comment type="subunit">
    <text evidence="3 10">Monomer.</text>
</comment>
<evidence type="ECO:0000256" key="1">
    <source>
        <dbReference type="ARBA" id="ARBA00004418"/>
    </source>
</evidence>
<gene>
    <name evidence="10 11" type="primary">lolA</name>
    <name evidence="11" type="ORF">G8770_07030</name>
</gene>
<dbReference type="EMBL" id="JAAONZ010000004">
    <property type="protein sequence ID" value="NHO65293.1"/>
    <property type="molecule type" value="Genomic_DNA"/>
</dbReference>
<protein>
    <recommendedName>
        <fullName evidence="4 10">Outer-membrane lipoprotein carrier protein</fullName>
    </recommendedName>
</protein>
<evidence type="ECO:0000256" key="3">
    <source>
        <dbReference type="ARBA" id="ARBA00011245"/>
    </source>
</evidence>
<evidence type="ECO:0000256" key="6">
    <source>
        <dbReference type="ARBA" id="ARBA00022729"/>
    </source>
</evidence>
<reference evidence="11" key="1">
    <citation type="submission" date="2020-03" db="EMBL/GenBank/DDBJ databases">
        <authorList>
            <person name="Guo F."/>
        </authorList>
    </citation>
    <scope>NUCLEOTIDE SEQUENCE</scope>
    <source>
        <strain evidence="11">JCM 30134</strain>
    </source>
</reference>
<evidence type="ECO:0000313" key="12">
    <source>
        <dbReference type="Proteomes" id="UP000787472"/>
    </source>
</evidence>
<evidence type="ECO:0000313" key="11">
    <source>
        <dbReference type="EMBL" id="NHO65293.1"/>
    </source>
</evidence>
<dbReference type="InterPro" id="IPR029046">
    <property type="entry name" value="LolA/LolB/LppX"/>
</dbReference>
<keyword evidence="11" id="KW-0449">Lipoprotein</keyword>
<keyword evidence="9 10" id="KW-0143">Chaperone</keyword>
<evidence type="ECO:0000256" key="5">
    <source>
        <dbReference type="ARBA" id="ARBA00022448"/>
    </source>
</evidence>
<dbReference type="GO" id="GO:0042953">
    <property type="term" value="P:lipoprotein transport"/>
    <property type="evidence" value="ECO:0007669"/>
    <property type="project" value="InterPro"/>
</dbReference>